<dbReference type="Proteomes" id="UP000177870">
    <property type="component" value="Chromosome"/>
</dbReference>
<gene>
    <name evidence="2" type="ORF">BJP34_20785</name>
</gene>
<dbReference type="KEGG" id="mpro:BJP34_20785"/>
<dbReference type="GO" id="GO:0010333">
    <property type="term" value="F:terpene synthase activity"/>
    <property type="evidence" value="ECO:0007669"/>
    <property type="project" value="InterPro"/>
</dbReference>
<dbReference type="PANTHER" id="PTHR35201">
    <property type="entry name" value="TERPENE SYNTHASE"/>
    <property type="match status" value="1"/>
</dbReference>
<comment type="similarity">
    <text evidence="1">Belongs to the terpene synthase family.</text>
</comment>
<dbReference type="RefSeq" id="WP_070393991.1">
    <property type="nucleotide sequence ID" value="NZ_CP017599.1"/>
</dbReference>
<dbReference type="AlphaFoldDB" id="A0A1D8TVJ0"/>
<evidence type="ECO:0000313" key="3">
    <source>
        <dbReference type="Proteomes" id="UP000177870"/>
    </source>
</evidence>
<keyword evidence="1" id="KW-0456">Lyase</keyword>
<organism evidence="2 3">
    <name type="scientific">Moorena producens PAL-8-15-08-1</name>
    <dbReference type="NCBI Taxonomy" id="1458985"/>
    <lineage>
        <taxon>Bacteria</taxon>
        <taxon>Bacillati</taxon>
        <taxon>Cyanobacteriota</taxon>
        <taxon>Cyanophyceae</taxon>
        <taxon>Coleofasciculales</taxon>
        <taxon>Coleofasciculaceae</taxon>
        <taxon>Moorena</taxon>
    </lineage>
</organism>
<proteinExistence type="inferred from homology"/>
<protein>
    <recommendedName>
        <fullName evidence="1">Terpene synthase</fullName>
        <ecNumber evidence="1">4.2.3.-</ecNumber>
    </recommendedName>
</protein>
<dbReference type="SUPFAM" id="SSF48576">
    <property type="entry name" value="Terpenoid synthases"/>
    <property type="match status" value="1"/>
</dbReference>
<keyword evidence="1" id="KW-0479">Metal-binding</keyword>
<dbReference type="GO" id="GO:0046872">
    <property type="term" value="F:metal ion binding"/>
    <property type="evidence" value="ECO:0007669"/>
    <property type="project" value="UniProtKB-KW"/>
</dbReference>
<dbReference type="EMBL" id="CP017599">
    <property type="protein sequence ID" value="AOX01553.1"/>
    <property type="molecule type" value="Genomic_DNA"/>
</dbReference>
<reference evidence="3" key="1">
    <citation type="submission" date="2016-10" db="EMBL/GenBank/DDBJ databases">
        <title>Comparative genomics uncovers the prolific and rare metabolic potential of the cyanobacterial genus Moorea.</title>
        <authorList>
            <person name="Leao T."/>
            <person name="Castelao G."/>
            <person name="Korobeynikov A."/>
            <person name="Monroe E.A."/>
            <person name="Podell S."/>
            <person name="Glukhov E."/>
            <person name="Allen E."/>
            <person name="Gerwick W.H."/>
            <person name="Gerwick L."/>
        </authorList>
    </citation>
    <scope>NUCLEOTIDE SEQUENCE [LARGE SCALE GENOMIC DNA]</scope>
    <source>
        <strain evidence="3">PAL-8-15-08-1</strain>
    </source>
</reference>
<dbReference type="InterPro" id="IPR008949">
    <property type="entry name" value="Isoprenoid_synthase_dom_sf"/>
</dbReference>
<dbReference type="PANTHER" id="PTHR35201:SF4">
    <property type="entry name" value="BETA-PINACENE SYNTHASE-RELATED"/>
    <property type="match status" value="1"/>
</dbReference>
<dbReference type="STRING" id="1458985.BJP34_20785"/>
<sequence>MDIIRRSDIPEFYCPIDVELNKYTELAEKHSLQWVEKFGLIPKGGTEYQGLRSAKAAWCVGYTNPNASADDLYLMSDWIMWFFTYDDVCDSSELGKNPNELSAMKNQLVDVLNGAEVTQQDNNFVQALQDIRQRLIQKTSKEWVERFAHDVDQQFQGYIWEATNCLDNITPDLSTYVKLRPYPLAIYPCLDLTWISKNIPANAKFLRHIYVQNMAVMASNYVGWTNDILGVNRELNEGNPHNIVLVLQQEYNLSLQDAVQQAVQMCNAEMKAFLYLESHLPSFGEAEDASLKDYINGLRSWMGGHFVWYSETRRYNL</sequence>
<name>A0A1D8TVJ0_9CYAN</name>
<evidence type="ECO:0000313" key="2">
    <source>
        <dbReference type="EMBL" id="AOX01553.1"/>
    </source>
</evidence>
<dbReference type="InterPro" id="IPR034686">
    <property type="entry name" value="Terpene_cyclase-like_2"/>
</dbReference>
<dbReference type="Gene3D" id="1.10.600.10">
    <property type="entry name" value="Farnesyl Diphosphate Synthase"/>
    <property type="match status" value="1"/>
</dbReference>
<dbReference type="EC" id="4.2.3.-" evidence="1"/>
<dbReference type="OrthoDB" id="2989600at2"/>
<comment type="cofactor">
    <cofactor evidence="1">
        <name>Mg(2+)</name>
        <dbReference type="ChEBI" id="CHEBI:18420"/>
    </cofactor>
</comment>
<dbReference type="Pfam" id="PF19086">
    <property type="entry name" value="Terpene_syn_C_2"/>
    <property type="match status" value="1"/>
</dbReference>
<accession>A0A1D8TVJ0</accession>
<keyword evidence="1" id="KW-0460">Magnesium</keyword>
<evidence type="ECO:0000256" key="1">
    <source>
        <dbReference type="RuleBase" id="RU366034"/>
    </source>
</evidence>